<evidence type="ECO:0008006" key="3">
    <source>
        <dbReference type="Google" id="ProtNLM"/>
    </source>
</evidence>
<dbReference type="AlphaFoldDB" id="A0A0G0YSD7"/>
<dbReference type="InterPro" id="IPR009057">
    <property type="entry name" value="Homeodomain-like_sf"/>
</dbReference>
<sequence length="213" mass="25066">MYSKDHKEKALELRKQGYSINEIVQKLGIAKGTASVWVRSAVLDTAAQRRLKQRCEMGYRNLDRYRTTRKMLRSNRYRLLRKYLKTYVSREAQDKHFLKCLCAFLFWAEGAKSLSVLHFTNSDPQMVKVFMSLLRSVYPIDETKLRVIMHLHEHHSEARTLNFWSKVTNVPKNRFNKTYVKPHTGINKRVGYKGCVRIAYYDAALTKYILLGP</sequence>
<dbReference type="EMBL" id="LCBB01000003">
    <property type="protein sequence ID" value="KKS03288.1"/>
    <property type="molecule type" value="Genomic_DNA"/>
</dbReference>
<organism evidence="1 2">
    <name type="scientific">candidate division WWE3 bacterium GW2011_GWC2_41_23</name>
    <dbReference type="NCBI Taxonomy" id="1619123"/>
    <lineage>
        <taxon>Bacteria</taxon>
        <taxon>Katanobacteria</taxon>
    </lineage>
</organism>
<name>A0A0G0YSD7_UNCKA</name>
<proteinExistence type="predicted"/>
<evidence type="ECO:0000313" key="1">
    <source>
        <dbReference type="EMBL" id="KKS03288.1"/>
    </source>
</evidence>
<protein>
    <recommendedName>
        <fullName evidence="3">Resolvase helix-turn-helix domain protein</fullName>
    </recommendedName>
</protein>
<comment type="caution">
    <text evidence="1">The sequence shown here is derived from an EMBL/GenBank/DDBJ whole genome shotgun (WGS) entry which is preliminary data.</text>
</comment>
<accession>A0A0G0YSD7</accession>
<dbReference type="SUPFAM" id="SSF46689">
    <property type="entry name" value="Homeodomain-like"/>
    <property type="match status" value="1"/>
</dbReference>
<evidence type="ECO:0000313" key="2">
    <source>
        <dbReference type="Proteomes" id="UP000033947"/>
    </source>
</evidence>
<dbReference type="Proteomes" id="UP000033947">
    <property type="component" value="Unassembled WGS sequence"/>
</dbReference>
<gene>
    <name evidence="1" type="ORF">UU55_C0003G0002</name>
</gene>
<reference evidence="1 2" key="1">
    <citation type="journal article" date="2015" name="Nature">
        <title>rRNA introns, odd ribosomes, and small enigmatic genomes across a large radiation of phyla.</title>
        <authorList>
            <person name="Brown C.T."/>
            <person name="Hug L.A."/>
            <person name="Thomas B.C."/>
            <person name="Sharon I."/>
            <person name="Castelle C.J."/>
            <person name="Singh A."/>
            <person name="Wilkins M.J."/>
            <person name="Williams K.H."/>
            <person name="Banfield J.F."/>
        </authorList>
    </citation>
    <scope>NUCLEOTIDE SEQUENCE [LARGE SCALE GENOMIC DNA]</scope>
</reference>